<dbReference type="Pfam" id="PF13850">
    <property type="entry name" value="ERGIC_N"/>
    <property type="match status" value="1"/>
</dbReference>
<evidence type="ECO:0000256" key="4">
    <source>
        <dbReference type="ARBA" id="ARBA00023136"/>
    </source>
</evidence>
<comment type="subcellular location">
    <subcellularLocation>
        <location evidence="1">Membrane</location>
    </subcellularLocation>
</comment>
<dbReference type="CDD" id="cd02961">
    <property type="entry name" value="PDI_a_family"/>
    <property type="match status" value="1"/>
</dbReference>
<keyword evidence="4 5" id="KW-0472">Membrane</keyword>
<dbReference type="InterPro" id="IPR045888">
    <property type="entry name" value="Erv"/>
</dbReference>
<organism evidence="7 8">
    <name type="scientific">Prorocentrum cordatum</name>
    <dbReference type="NCBI Taxonomy" id="2364126"/>
    <lineage>
        <taxon>Eukaryota</taxon>
        <taxon>Sar</taxon>
        <taxon>Alveolata</taxon>
        <taxon>Dinophyceae</taxon>
        <taxon>Prorocentrales</taxon>
        <taxon>Prorocentraceae</taxon>
        <taxon>Prorocentrum</taxon>
    </lineage>
</organism>
<gene>
    <name evidence="7" type="ORF">PCOR1329_LOCUS78597</name>
</gene>
<dbReference type="PROSITE" id="PS51352">
    <property type="entry name" value="THIOREDOXIN_2"/>
    <property type="match status" value="1"/>
</dbReference>
<dbReference type="Pfam" id="PF07970">
    <property type="entry name" value="COPIIcoated_ERV"/>
    <property type="match status" value="1"/>
</dbReference>
<comment type="caution">
    <text evidence="7">The sequence shown here is derived from an EMBL/GenBank/DDBJ whole genome shotgun (WGS) entry which is preliminary data.</text>
</comment>
<dbReference type="PANTHER" id="PTHR10984:SF37">
    <property type="entry name" value="PROTEIN DISULFIDE-ISOMERASE 5-3"/>
    <property type="match status" value="1"/>
</dbReference>
<dbReference type="Gene3D" id="3.40.30.10">
    <property type="entry name" value="Glutaredoxin"/>
    <property type="match status" value="1"/>
</dbReference>
<evidence type="ECO:0000256" key="5">
    <source>
        <dbReference type="SAM" id="Phobius"/>
    </source>
</evidence>
<dbReference type="SUPFAM" id="SSF52833">
    <property type="entry name" value="Thioredoxin-like"/>
    <property type="match status" value="1"/>
</dbReference>
<evidence type="ECO:0000313" key="8">
    <source>
        <dbReference type="Proteomes" id="UP001189429"/>
    </source>
</evidence>
<keyword evidence="3 5" id="KW-1133">Transmembrane helix</keyword>
<feature type="transmembrane region" description="Helical" evidence="5">
    <location>
        <begin position="417"/>
        <end position="442"/>
    </location>
</feature>
<dbReference type="InterPro" id="IPR012936">
    <property type="entry name" value="Erv_C"/>
</dbReference>
<dbReference type="PROSITE" id="PS00194">
    <property type="entry name" value="THIOREDOXIN_1"/>
    <property type="match status" value="1"/>
</dbReference>
<dbReference type="InterPro" id="IPR036249">
    <property type="entry name" value="Thioredoxin-like_sf"/>
</dbReference>
<dbReference type="EMBL" id="CAUYUJ010020972">
    <property type="protein sequence ID" value="CAK0901739.1"/>
    <property type="molecule type" value="Genomic_DNA"/>
</dbReference>
<sequence>MAPPRWAAGIDAFRTVPVDLAEATRTGAAMTLLAAVTCSVLPGPRTDVVLDSNQDSLLRINFDVSMLDMACDHVTVGVWDAFGTERMNITSNVLKTRLDHNGASKGRPYTEDELVALEFADASFSTEEQRELDSDWSSSSDQFHHDDFQSVVDAHDYTFVNFYADWCPHCRAFGPTWDAFEAQLNSAERPVVDADGAKANVRVLKINCVDFEETCQQQKVHSFPTVRLYRRGFDQKQWVDFRGKREIAYLESFARHEVKKAHRNADAKFHDIFSEGCRIQGFVEVARVPGTVHFQAMHTADRTLNLAFTNVSHRINSFTFGEEPAAMRRMLPEEYTRHAAPLDGRSFTVDKFHQAPHHFIKVVHTRFEASDLRSYQQTHQWSVRTIQRKTVPQAKFSYDLSPVEVVIRKGERRWYDFVTSVFAIVGGAFTVMSMASGVLNVASAQFKRSINKIG</sequence>
<evidence type="ECO:0000256" key="2">
    <source>
        <dbReference type="ARBA" id="ARBA00022692"/>
    </source>
</evidence>
<evidence type="ECO:0000256" key="1">
    <source>
        <dbReference type="ARBA" id="ARBA00004370"/>
    </source>
</evidence>
<evidence type="ECO:0000259" key="6">
    <source>
        <dbReference type="PROSITE" id="PS51352"/>
    </source>
</evidence>
<dbReference type="InterPro" id="IPR039542">
    <property type="entry name" value="Erv_N"/>
</dbReference>
<evidence type="ECO:0000256" key="3">
    <source>
        <dbReference type="ARBA" id="ARBA00022989"/>
    </source>
</evidence>
<keyword evidence="2 5" id="KW-0812">Transmembrane</keyword>
<dbReference type="Pfam" id="PF00085">
    <property type="entry name" value="Thioredoxin"/>
    <property type="match status" value="1"/>
</dbReference>
<feature type="domain" description="Thioredoxin" evidence="6">
    <location>
        <begin position="113"/>
        <end position="259"/>
    </location>
</feature>
<proteinExistence type="predicted"/>
<keyword evidence="8" id="KW-1185">Reference proteome</keyword>
<dbReference type="InterPro" id="IPR017937">
    <property type="entry name" value="Thioredoxin_CS"/>
</dbReference>
<dbReference type="InterPro" id="IPR013766">
    <property type="entry name" value="Thioredoxin_domain"/>
</dbReference>
<evidence type="ECO:0000313" key="7">
    <source>
        <dbReference type="EMBL" id="CAK0901739.1"/>
    </source>
</evidence>
<reference evidence="7" key="1">
    <citation type="submission" date="2023-10" db="EMBL/GenBank/DDBJ databases">
        <authorList>
            <person name="Chen Y."/>
            <person name="Shah S."/>
            <person name="Dougan E. K."/>
            <person name="Thang M."/>
            <person name="Chan C."/>
        </authorList>
    </citation>
    <scope>NUCLEOTIDE SEQUENCE [LARGE SCALE GENOMIC DNA]</scope>
</reference>
<name>A0ABN9XP82_9DINO</name>
<protein>
    <recommendedName>
        <fullName evidence="6">Thioredoxin domain-containing protein</fullName>
    </recommendedName>
</protein>
<dbReference type="PANTHER" id="PTHR10984">
    <property type="entry name" value="ENDOPLASMIC RETICULUM-GOLGI INTERMEDIATE COMPARTMENT PROTEIN"/>
    <property type="match status" value="1"/>
</dbReference>
<dbReference type="Proteomes" id="UP001189429">
    <property type="component" value="Unassembled WGS sequence"/>
</dbReference>
<accession>A0ABN9XP82</accession>